<sequence length="103" mass="11606">MGDLAIFPDTDEVRDRPKFVQEYNRLAKKHGIRVLVTEDFKRDPKNAGGGLGCFVQLLQDSNPIHKALQGLSGTGEASVISPYIWSILENQNPYRSICKQWFA</sequence>
<gene>
    <name evidence="1" type="ORF">QIS74_10891</name>
</gene>
<protein>
    <submittedName>
        <fullName evidence="1">RhoGAP domain-containing protein</fullName>
    </submittedName>
</protein>
<reference evidence="1 2" key="1">
    <citation type="submission" date="2023-04" db="EMBL/GenBank/DDBJ databases">
        <title>Colletotrichum tabacum stain YC1 causing leaf anthracnose on Nicotiana tabacum(L.) cv.</title>
        <authorList>
            <person name="Ji Z."/>
            <person name="Wang M."/>
            <person name="Zhang J."/>
            <person name="Wang N."/>
            <person name="Zhou Z."/>
        </authorList>
    </citation>
    <scope>NUCLEOTIDE SEQUENCE [LARGE SCALE GENOMIC DNA]</scope>
    <source>
        <strain evidence="1 2">YC1</strain>
    </source>
</reference>
<evidence type="ECO:0000313" key="2">
    <source>
        <dbReference type="Proteomes" id="UP001327957"/>
    </source>
</evidence>
<dbReference type="Proteomes" id="UP001327957">
    <property type="component" value="Unassembled WGS sequence"/>
</dbReference>
<keyword evidence="2" id="KW-1185">Reference proteome</keyword>
<dbReference type="AlphaFoldDB" id="A0AAV9T4D9"/>
<dbReference type="EMBL" id="JASAOK010000046">
    <property type="protein sequence ID" value="KAK6211627.1"/>
    <property type="molecule type" value="Genomic_DNA"/>
</dbReference>
<comment type="caution">
    <text evidence="1">The sequence shown here is derived from an EMBL/GenBank/DDBJ whole genome shotgun (WGS) entry which is preliminary data.</text>
</comment>
<accession>A0AAV9T4D9</accession>
<evidence type="ECO:0000313" key="1">
    <source>
        <dbReference type="EMBL" id="KAK6211627.1"/>
    </source>
</evidence>
<organism evidence="1 2">
    <name type="scientific">Colletotrichum tabaci</name>
    <dbReference type="NCBI Taxonomy" id="1209068"/>
    <lineage>
        <taxon>Eukaryota</taxon>
        <taxon>Fungi</taxon>
        <taxon>Dikarya</taxon>
        <taxon>Ascomycota</taxon>
        <taxon>Pezizomycotina</taxon>
        <taxon>Sordariomycetes</taxon>
        <taxon>Hypocreomycetidae</taxon>
        <taxon>Glomerellales</taxon>
        <taxon>Glomerellaceae</taxon>
        <taxon>Colletotrichum</taxon>
        <taxon>Colletotrichum destructivum species complex</taxon>
    </lineage>
</organism>
<name>A0AAV9T4D9_9PEZI</name>
<proteinExistence type="predicted"/>